<organism evidence="3 4">
    <name type="scientific">Elysia marginata</name>
    <dbReference type="NCBI Taxonomy" id="1093978"/>
    <lineage>
        <taxon>Eukaryota</taxon>
        <taxon>Metazoa</taxon>
        <taxon>Spiralia</taxon>
        <taxon>Lophotrochozoa</taxon>
        <taxon>Mollusca</taxon>
        <taxon>Gastropoda</taxon>
        <taxon>Heterobranchia</taxon>
        <taxon>Euthyneura</taxon>
        <taxon>Panpulmonata</taxon>
        <taxon>Sacoglossa</taxon>
        <taxon>Placobranchoidea</taxon>
        <taxon>Plakobranchidae</taxon>
        <taxon>Elysia</taxon>
    </lineage>
</organism>
<dbReference type="InterPro" id="IPR052560">
    <property type="entry name" value="RdDP_mobile_element"/>
</dbReference>
<dbReference type="Pfam" id="PF14970">
    <property type="entry name" value="TEDC1"/>
    <property type="match status" value="1"/>
</dbReference>
<dbReference type="EMBL" id="BMAT01004504">
    <property type="protein sequence ID" value="GFR74765.1"/>
    <property type="molecule type" value="Genomic_DNA"/>
</dbReference>
<dbReference type="InterPro" id="IPR043502">
    <property type="entry name" value="DNA/RNA_pol_sf"/>
</dbReference>
<dbReference type="PANTHER" id="PTHR36688">
    <property type="entry name" value="ENDO/EXONUCLEASE/PHOSPHATASE DOMAIN-CONTAINING PROTEIN"/>
    <property type="match status" value="1"/>
</dbReference>
<proteinExistence type="predicted"/>
<keyword evidence="1" id="KW-0175">Coiled coil</keyword>
<dbReference type="CDD" id="cd01650">
    <property type="entry name" value="RT_nLTR_like"/>
    <property type="match status" value="1"/>
</dbReference>
<evidence type="ECO:0000313" key="3">
    <source>
        <dbReference type="EMBL" id="GFR74765.1"/>
    </source>
</evidence>
<evidence type="ECO:0000259" key="2">
    <source>
        <dbReference type="PROSITE" id="PS50878"/>
    </source>
</evidence>
<dbReference type="Pfam" id="PF00078">
    <property type="entry name" value="RVT_1"/>
    <property type="match status" value="1"/>
</dbReference>
<dbReference type="AlphaFoldDB" id="A0AAV4FRA4"/>
<dbReference type="PROSITE" id="PS50878">
    <property type="entry name" value="RT_POL"/>
    <property type="match status" value="1"/>
</dbReference>
<dbReference type="InterPro" id="IPR027996">
    <property type="entry name" value="TEDC1_dom"/>
</dbReference>
<protein>
    <submittedName>
        <fullName evidence="3">Retrovirus-related Pol polyprotein from type-1 retrotransposable element R1</fullName>
    </submittedName>
</protein>
<accession>A0AAV4FRA4</accession>
<keyword evidence="4" id="KW-1185">Reference proteome</keyword>
<gene>
    <name evidence="3" type="ORF">ElyMa_002171000</name>
</gene>
<reference evidence="3 4" key="1">
    <citation type="journal article" date="2021" name="Elife">
        <title>Chloroplast acquisition without the gene transfer in kleptoplastic sea slugs, Plakobranchus ocellatus.</title>
        <authorList>
            <person name="Maeda T."/>
            <person name="Takahashi S."/>
            <person name="Yoshida T."/>
            <person name="Shimamura S."/>
            <person name="Takaki Y."/>
            <person name="Nagai Y."/>
            <person name="Toyoda A."/>
            <person name="Suzuki Y."/>
            <person name="Arimoto A."/>
            <person name="Ishii H."/>
            <person name="Satoh N."/>
            <person name="Nishiyama T."/>
            <person name="Hasebe M."/>
            <person name="Maruyama T."/>
            <person name="Minagawa J."/>
            <person name="Obokata J."/>
            <person name="Shigenobu S."/>
        </authorList>
    </citation>
    <scope>NUCLEOTIDE SEQUENCE [LARGE SCALE GENOMIC DNA]</scope>
</reference>
<feature type="domain" description="Reverse transcriptase" evidence="2">
    <location>
        <begin position="1"/>
        <end position="219"/>
    </location>
</feature>
<dbReference type="PANTHER" id="PTHR36688:SF1">
    <property type="entry name" value="ENDONUCLEASE_EXONUCLEASE_PHOSPHATASE DOMAIN-CONTAINING PROTEIN"/>
    <property type="match status" value="1"/>
</dbReference>
<dbReference type="Proteomes" id="UP000762676">
    <property type="component" value="Unassembled WGS sequence"/>
</dbReference>
<sequence>MARMSLTVEENLTPDQAGFRPGRSTCGQLLNLTQYIEDGFEEKQITGTVFVDLTAAYDTVNHKILLLKVAKMIKHKKIVSIIQTLLENRQFFVEMDGRKSRWRLQKNGLPQGSVLAPTLFNIYTNDQPEFDRTRRFIYADDLCLATQSTSFNAIETRLTDALSSLSNYYSENSLNANPSKTQVCAFHLNNHQANTKLEIIWNDKPLKYDEHPVYLGVTLDRTLSFSQHAMNVKAKVAARNSLLRKLANSKWGADPKTLRTTALALSYSTAEYSSAVWARSCHAKKVDAELNNACRIVTGQLRPTTLPLLYRTAGIAQPDIRRQTHGSTEKHKQETDLRHPLFDHSYPRARLKSRKSFRTVESVQPDQAASNRLELWNTWDNTTNEAIQPPKEQLPSGRELQRKDWVTLNRARAKAKSMGQLLFDVVCFCDGGSKNQDVSENVSNFKDKQMVYIKTKLQGWGYLSDSFARLPSDFSTGSRELLLAFGWVLHQLSFIDKIIKRRWSPLHQDFMKFSKANGTSEPSEEFFLNQNSSSQLCLKDRIQYHMMLTGKLRMSLRRLYSTYQHLTHLTKTIHQSTEGIHLQPGLSHLSPLEVHVLRFPGSLKKMLQELDRDNLELTHLLEWKQKESFFWEWMESVLLTDIESKSSQSRASSAASLDLDALLESTVYLPVPLDICEQIELARDHLRDEILRHESEMSKLEQIIQRKKVSTVEVEVHKRQMDKELFQRTLQLRTCGIGEEKSLNKPPWSDDTSESKPFESAVPFSGANTEILSPYAAKTARREALEKTVNNEISTLKEKIKKLEVGLQQMQLKSMHELQKVINMDETVLCIQPRPLKHLYE</sequence>
<evidence type="ECO:0000313" key="4">
    <source>
        <dbReference type="Proteomes" id="UP000762676"/>
    </source>
</evidence>
<feature type="coiled-coil region" evidence="1">
    <location>
        <begin position="676"/>
        <end position="703"/>
    </location>
</feature>
<dbReference type="SUPFAM" id="SSF56672">
    <property type="entry name" value="DNA/RNA polymerases"/>
    <property type="match status" value="1"/>
</dbReference>
<dbReference type="InterPro" id="IPR000477">
    <property type="entry name" value="RT_dom"/>
</dbReference>
<name>A0AAV4FRA4_9GAST</name>
<evidence type="ECO:0000256" key="1">
    <source>
        <dbReference type="SAM" id="Coils"/>
    </source>
</evidence>
<comment type="caution">
    <text evidence="3">The sequence shown here is derived from an EMBL/GenBank/DDBJ whole genome shotgun (WGS) entry which is preliminary data.</text>
</comment>